<reference evidence="2 3" key="1">
    <citation type="submission" date="2020-03" db="EMBL/GenBank/DDBJ databases">
        <title>Genomic Encyclopedia of Type Strains, Phase IV (KMG-IV): sequencing the most valuable type-strain genomes for metagenomic binning, comparative biology and taxonomic classification.</title>
        <authorList>
            <person name="Goeker M."/>
        </authorList>
    </citation>
    <scope>NUCLEOTIDE SEQUENCE [LARGE SCALE GENOMIC DNA]</scope>
    <source>
        <strain evidence="2 3">DSM 4733</strain>
    </source>
</reference>
<keyword evidence="1" id="KW-0472">Membrane</keyword>
<evidence type="ECO:0000313" key="3">
    <source>
        <dbReference type="Proteomes" id="UP000564677"/>
    </source>
</evidence>
<organism evidence="2 3">
    <name type="scientific">Sphingomonas leidyi</name>
    <dbReference type="NCBI Taxonomy" id="68569"/>
    <lineage>
        <taxon>Bacteria</taxon>
        <taxon>Pseudomonadati</taxon>
        <taxon>Pseudomonadota</taxon>
        <taxon>Alphaproteobacteria</taxon>
        <taxon>Sphingomonadales</taxon>
        <taxon>Sphingomonadaceae</taxon>
        <taxon>Sphingomonas</taxon>
    </lineage>
</organism>
<evidence type="ECO:0000256" key="1">
    <source>
        <dbReference type="SAM" id="Phobius"/>
    </source>
</evidence>
<sequence>MNPAEPDPAPPPAPAQSLSHRLSAALGAMPLPRGWHAAAAFGALLAAGPLLTLAGATLLAQHERNATVRLQAQLALRLGAEATARAARTALANAAGRAAPGQVLEVLAGALPADAGLMRVERTRDGGLELDVAGSDPDTLRAAIRRAPELAGMRNTSQRRTDAAMIVSMREDAQ</sequence>
<evidence type="ECO:0000313" key="2">
    <source>
        <dbReference type="EMBL" id="NIJ66513.1"/>
    </source>
</evidence>
<feature type="transmembrane region" description="Helical" evidence="1">
    <location>
        <begin position="35"/>
        <end position="60"/>
    </location>
</feature>
<comment type="caution">
    <text evidence="2">The sequence shown here is derived from an EMBL/GenBank/DDBJ whole genome shotgun (WGS) entry which is preliminary data.</text>
</comment>
<keyword evidence="3" id="KW-1185">Reference proteome</keyword>
<accession>A0A7X5V247</accession>
<dbReference type="Proteomes" id="UP000564677">
    <property type="component" value="Unassembled WGS sequence"/>
</dbReference>
<dbReference type="RefSeq" id="WP_167300834.1">
    <property type="nucleotide sequence ID" value="NZ_JAASQV010000003.1"/>
</dbReference>
<dbReference type="EMBL" id="JAASQV010000003">
    <property type="protein sequence ID" value="NIJ66513.1"/>
    <property type="molecule type" value="Genomic_DNA"/>
</dbReference>
<keyword evidence="1" id="KW-0812">Transmembrane</keyword>
<name>A0A7X5V247_9SPHN</name>
<gene>
    <name evidence="2" type="ORF">FHR20_003486</name>
</gene>
<protein>
    <submittedName>
        <fullName evidence="2">Uncharacterized protein</fullName>
    </submittedName>
</protein>
<proteinExistence type="predicted"/>
<dbReference type="AlphaFoldDB" id="A0A7X5V247"/>
<keyword evidence="1" id="KW-1133">Transmembrane helix</keyword>